<gene>
    <name evidence="1" type="ORF">Tco_0875877</name>
</gene>
<accession>A0ABQ5BR22</accession>
<reference evidence="1" key="2">
    <citation type="submission" date="2022-01" db="EMBL/GenBank/DDBJ databases">
        <authorList>
            <person name="Yamashiro T."/>
            <person name="Shiraishi A."/>
            <person name="Satake H."/>
            <person name="Nakayama K."/>
        </authorList>
    </citation>
    <scope>NUCLEOTIDE SEQUENCE</scope>
</reference>
<evidence type="ECO:0000313" key="1">
    <source>
        <dbReference type="EMBL" id="GJT17171.1"/>
    </source>
</evidence>
<dbReference type="EMBL" id="BQNB010013535">
    <property type="protein sequence ID" value="GJT17171.1"/>
    <property type="molecule type" value="Genomic_DNA"/>
</dbReference>
<dbReference type="Proteomes" id="UP001151760">
    <property type="component" value="Unassembled WGS sequence"/>
</dbReference>
<sequence>MSVLQIKHCATFGLVLAYIVSETSDSNKEGPLKIASLKDASQGDKDDARPIATRAMRLLRSEMSRVEHAEAAKGTDTTDWGPHVETTWCVCQELLIAGLPATYLNDCGVVEGSDPYC</sequence>
<keyword evidence="2" id="KW-1185">Reference proteome</keyword>
<comment type="caution">
    <text evidence="1">The sequence shown here is derived from an EMBL/GenBank/DDBJ whole genome shotgun (WGS) entry which is preliminary data.</text>
</comment>
<organism evidence="1 2">
    <name type="scientific">Tanacetum coccineum</name>
    <dbReference type="NCBI Taxonomy" id="301880"/>
    <lineage>
        <taxon>Eukaryota</taxon>
        <taxon>Viridiplantae</taxon>
        <taxon>Streptophyta</taxon>
        <taxon>Embryophyta</taxon>
        <taxon>Tracheophyta</taxon>
        <taxon>Spermatophyta</taxon>
        <taxon>Magnoliopsida</taxon>
        <taxon>eudicotyledons</taxon>
        <taxon>Gunneridae</taxon>
        <taxon>Pentapetalae</taxon>
        <taxon>asterids</taxon>
        <taxon>campanulids</taxon>
        <taxon>Asterales</taxon>
        <taxon>Asteraceae</taxon>
        <taxon>Asteroideae</taxon>
        <taxon>Anthemideae</taxon>
        <taxon>Anthemidinae</taxon>
        <taxon>Tanacetum</taxon>
    </lineage>
</organism>
<name>A0ABQ5BR22_9ASTR</name>
<reference evidence="1" key="1">
    <citation type="journal article" date="2022" name="Int. J. Mol. Sci.">
        <title>Draft Genome of Tanacetum Coccineum: Genomic Comparison of Closely Related Tanacetum-Family Plants.</title>
        <authorList>
            <person name="Yamashiro T."/>
            <person name="Shiraishi A."/>
            <person name="Nakayama K."/>
            <person name="Satake H."/>
        </authorList>
    </citation>
    <scope>NUCLEOTIDE SEQUENCE</scope>
</reference>
<proteinExistence type="predicted"/>
<protein>
    <submittedName>
        <fullName evidence="1">Uncharacterized protein</fullName>
    </submittedName>
</protein>
<evidence type="ECO:0000313" key="2">
    <source>
        <dbReference type="Proteomes" id="UP001151760"/>
    </source>
</evidence>